<gene>
    <name evidence="1" type="ORF">SDC9_93387</name>
</gene>
<accession>A0A645A0W8</accession>
<protein>
    <submittedName>
        <fullName evidence="1">Uncharacterized protein</fullName>
    </submittedName>
</protein>
<sequence length="71" mass="8390">MHKRHKYFSEIFFIDTVSIIIAKGLKECLFFYKNNESLNTPQKAKEGRISRLKMDVPKAMIILGNKFQNIR</sequence>
<evidence type="ECO:0000313" key="1">
    <source>
        <dbReference type="EMBL" id="MPM46682.1"/>
    </source>
</evidence>
<proteinExistence type="predicted"/>
<name>A0A645A0W8_9ZZZZ</name>
<dbReference type="AlphaFoldDB" id="A0A645A0W8"/>
<reference evidence="1" key="1">
    <citation type="submission" date="2019-08" db="EMBL/GenBank/DDBJ databases">
        <authorList>
            <person name="Kucharzyk K."/>
            <person name="Murdoch R.W."/>
            <person name="Higgins S."/>
            <person name="Loffler F."/>
        </authorList>
    </citation>
    <scope>NUCLEOTIDE SEQUENCE</scope>
</reference>
<dbReference type="EMBL" id="VSSQ01011374">
    <property type="protein sequence ID" value="MPM46682.1"/>
    <property type="molecule type" value="Genomic_DNA"/>
</dbReference>
<organism evidence="1">
    <name type="scientific">bioreactor metagenome</name>
    <dbReference type="NCBI Taxonomy" id="1076179"/>
    <lineage>
        <taxon>unclassified sequences</taxon>
        <taxon>metagenomes</taxon>
        <taxon>ecological metagenomes</taxon>
    </lineage>
</organism>
<comment type="caution">
    <text evidence="1">The sequence shown here is derived from an EMBL/GenBank/DDBJ whole genome shotgun (WGS) entry which is preliminary data.</text>
</comment>